<evidence type="ECO:0000313" key="6">
    <source>
        <dbReference type="EMBL" id="KAK2172759.1"/>
    </source>
</evidence>
<dbReference type="AlphaFoldDB" id="A0AAD9KJI5"/>
<dbReference type="GO" id="GO:0080008">
    <property type="term" value="C:Cul4-RING E3 ubiquitin ligase complex"/>
    <property type="evidence" value="ECO:0007669"/>
    <property type="project" value="TreeGrafter"/>
</dbReference>
<sequence length="102" mass="11514">MANFLKGLPSYNETNFTKYHADSSCKLNVGRPTVYICTKDYPSEQVITTEKTNILLRYLHQQWDKKNSTKKRDSNRASLDTETTPANKVARMTSVSSSSSSS</sequence>
<reference evidence="6" key="1">
    <citation type="journal article" date="2023" name="Mol. Biol. Evol.">
        <title>Third-Generation Sequencing Reveals the Adaptive Role of the Epigenome in Three Deep-Sea Polychaetes.</title>
        <authorList>
            <person name="Perez M."/>
            <person name="Aroh O."/>
            <person name="Sun Y."/>
            <person name="Lan Y."/>
            <person name="Juniper S.K."/>
            <person name="Young C.R."/>
            <person name="Angers B."/>
            <person name="Qian P.Y."/>
        </authorList>
    </citation>
    <scope>NUCLEOTIDE SEQUENCE</scope>
    <source>
        <strain evidence="6">R07B-5</strain>
    </source>
</reference>
<dbReference type="GO" id="GO:0032436">
    <property type="term" value="P:positive regulation of proteasomal ubiquitin-dependent protein catabolic process"/>
    <property type="evidence" value="ECO:0007669"/>
    <property type="project" value="TreeGrafter"/>
</dbReference>
<dbReference type="Pfam" id="PF10172">
    <property type="entry name" value="DDA1"/>
    <property type="match status" value="1"/>
</dbReference>
<evidence type="ECO:0000256" key="3">
    <source>
        <dbReference type="ARBA" id="ARBA00045586"/>
    </source>
</evidence>
<feature type="compositionally biased region" description="Basic and acidic residues" evidence="4">
    <location>
        <begin position="65"/>
        <end position="75"/>
    </location>
</feature>
<evidence type="ECO:0000256" key="1">
    <source>
        <dbReference type="ARBA" id="ARBA00008042"/>
    </source>
</evidence>
<evidence type="ECO:0000313" key="7">
    <source>
        <dbReference type="Proteomes" id="UP001209878"/>
    </source>
</evidence>
<feature type="region of interest" description="Disordered" evidence="4">
    <location>
        <begin position="65"/>
        <end position="102"/>
    </location>
</feature>
<name>A0AAD9KJI5_RIDPI</name>
<feature type="domain" description="DET1- and DDB1-associated protein 1" evidence="5">
    <location>
        <begin position="4"/>
        <end position="65"/>
    </location>
</feature>
<evidence type="ECO:0000259" key="5">
    <source>
        <dbReference type="Pfam" id="PF10172"/>
    </source>
</evidence>
<evidence type="ECO:0000256" key="4">
    <source>
        <dbReference type="SAM" id="MobiDB-lite"/>
    </source>
</evidence>
<organism evidence="6 7">
    <name type="scientific">Ridgeia piscesae</name>
    <name type="common">Tubeworm</name>
    <dbReference type="NCBI Taxonomy" id="27915"/>
    <lineage>
        <taxon>Eukaryota</taxon>
        <taxon>Metazoa</taxon>
        <taxon>Spiralia</taxon>
        <taxon>Lophotrochozoa</taxon>
        <taxon>Annelida</taxon>
        <taxon>Polychaeta</taxon>
        <taxon>Sedentaria</taxon>
        <taxon>Canalipalpata</taxon>
        <taxon>Sabellida</taxon>
        <taxon>Siboglinidae</taxon>
        <taxon>Ridgeia</taxon>
    </lineage>
</organism>
<evidence type="ECO:0000256" key="2">
    <source>
        <dbReference type="ARBA" id="ARBA00018256"/>
    </source>
</evidence>
<dbReference type="InterPro" id="IPR018276">
    <property type="entry name" value="DDA1_dom"/>
</dbReference>
<dbReference type="Proteomes" id="UP001209878">
    <property type="component" value="Unassembled WGS sequence"/>
</dbReference>
<accession>A0AAD9KJI5</accession>
<comment type="caution">
    <text evidence="6">The sequence shown here is derived from an EMBL/GenBank/DDBJ whole genome shotgun (WGS) entry which is preliminary data.</text>
</comment>
<dbReference type="EMBL" id="JAODUO010000931">
    <property type="protein sequence ID" value="KAK2172759.1"/>
    <property type="molecule type" value="Genomic_DNA"/>
</dbReference>
<keyword evidence="7" id="KW-1185">Reference proteome</keyword>
<dbReference type="PANTHER" id="PTHR31879">
    <property type="entry name" value="DET1- AND DDB1-ASSOCIATED PROTEIN 1"/>
    <property type="match status" value="1"/>
</dbReference>
<proteinExistence type="inferred from homology"/>
<dbReference type="PANTHER" id="PTHR31879:SF2">
    <property type="entry name" value="DET1- AND DDB1-ASSOCIATED PROTEIN 1"/>
    <property type="match status" value="1"/>
</dbReference>
<gene>
    <name evidence="6" type="ORF">NP493_932g00064</name>
</gene>
<protein>
    <recommendedName>
        <fullName evidence="2">DET1- and DDB1-associated protein 1</fullName>
    </recommendedName>
</protein>
<dbReference type="InterPro" id="IPR033575">
    <property type="entry name" value="DDA1-like"/>
</dbReference>
<comment type="similarity">
    <text evidence="1">Belongs to the DDA1 family.</text>
</comment>
<comment type="function">
    <text evidence="3">Functions as a component of numerous distinct DCX (DDB1-CUL4-X-box) E3 ubiquitin-protein ligase complexes which mediate the ubiquitination and subsequent proteasomal degradation of target proteins. In the DCX complexes, acts as a scaffolding subunit required to stabilize the complex.</text>
</comment>
<feature type="compositionally biased region" description="Polar residues" evidence="4">
    <location>
        <begin position="76"/>
        <end position="86"/>
    </location>
</feature>